<evidence type="ECO:0000313" key="3">
    <source>
        <dbReference type="Proteomes" id="UP000199017"/>
    </source>
</evidence>
<dbReference type="OrthoDB" id="308800at2"/>
<sequence>MAIVRRGTYFVYTIQSGDTLYSIANRLGSNVSDITLINVLYPPFTDPGLIFSGQRIIVPYPYNPRSQVVYFVQPGDTLQSIGRSFVMPVNQLIEANPQIESPELLQAFDMVEIPARVYVVESGDSLASISRKLDVSAQTIIAMNQGRTGFSPDVIYSGYGLLVP</sequence>
<feature type="domain" description="LysM" evidence="1">
    <location>
        <begin position="68"/>
        <end position="113"/>
    </location>
</feature>
<dbReference type="PANTHER" id="PTHR33734:SF22">
    <property type="entry name" value="MEMBRANE-BOUND LYTIC MUREIN TRANSGLYCOSYLASE D"/>
    <property type="match status" value="1"/>
</dbReference>
<organism evidence="2 3">
    <name type="scientific">Alteribacillus bidgolensis</name>
    <dbReference type="NCBI Taxonomy" id="930129"/>
    <lineage>
        <taxon>Bacteria</taxon>
        <taxon>Bacillati</taxon>
        <taxon>Bacillota</taxon>
        <taxon>Bacilli</taxon>
        <taxon>Bacillales</taxon>
        <taxon>Bacillaceae</taxon>
        <taxon>Alteribacillus</taxon>
    </lineage>
</organism>
<dbReference type="SMART" id="SM00257">
    <property type="entry name" value="LysM"/>
    <property type="match status" value="3"/>
</dbReference>
<dbReference type="PROSITE" id="PS51782">
    <property type="entry name" value="LYSM"/>
    <property type="match status" value="3"/>
</dbReference>
<dbReference type="CDD" id="cd00118">
    <property type="entry name" value="LysM"/>
    <property type="match status" value="3"/>
</dbReference>
<feature type="domain" description="LysM" evidence="1">
    <location>
        <begin position="10"/>
        <end position="58"/>
    </location>
</feature>
<dbReference type="Gene3D" id="3.10.350.10">
    <property type="entry name" value="LysM domain"/>
    <property type="match status" value="3"/>
</dbReference>
<evidence type="ECO:0000313" key="2">
    <source>
        <dbReference type="EMBL" id="SDI13521.1"/>
    </source>
</evidence>
<gene>
    <name evidence="2" type="ORF">SAMN05216352_10526</name>
</gene>
<protein>
    <submittedName>
        <fullName evidence="2">LysM domain-containing protein</fullName>
    </submittedName>
</protein>
<evidence type="ECO:0000259" key="1">
    <source>
        <dbReference type="PROSITE" id="PS51782"/>
    </source>
</evidence>
<accession>A0A1G8I447</accession>
<dbReference type="InterPro" id="IPR018392">
    <property type="entry name" value="LysM"/>
</dbReference>
<proteinExistence type="predicted"/>
<dbReference type="RefSeq" id="WP_091584173.1">
    <property type="nucleotide sequence ID" value="NZ_FNDU01000005.1"/>
</dbReference>
<dbReference type="EMBL" id="FNDU01000005">
    <property type="protein sequence ID" value="SDI13521.1"/>
    <property type="molecule type" value="Genomic_DNA"/>
</dbReference>
<dbReference type="STRING" id="930129.SAMN05216352_10526"/>
<reference evidence="2 3" key="1">
    <citation type="submission" date="2016-10" db="EMBL/GenBank/DDBJ databases">
        <authorList>
            <person name="de Groot N.N."/>
        </authorList>
    </citation>
    <scope>NUCLEOTIDE SEQUENCE [LARGE SCALE GENOMIC DNA]</scope>
    <source>
        <strain evidence="3">P4B,CCM 7963,CECT 7998,DSM 25260,IBRC-M 10614,KCTC 13821</strain>
    </source>
</reference>
<dbReference type="PANTHER" id="PTHR33734">
    <property type="entry name" value="LYSM DOMAIN-CONTAINING GPI-ANCHORED PROTEIN 2"/>
    <property type="match status" value="1"/>
</dbReference>
<dbReference type="InterPro" id="IPR036779">
    <property type="entry name" value="LysM_dom_sf"/>
</dbReference>
<keyword evidence="3" id="KW-1185">Reference proteome</keyword>
<dbReference type="AlphaFoldDB" id="A0A1G8I447"/>
<dbReference type="Proteomes" id="UP000199017">
    <property type="component" value="Unassembled WGS sequence"/>
</dbReference>
<feature type="domain" description="LysM" evidence="1">
    <location>
        <begin position="116"/>
        <end position="163"/>
    </location>
</feature>
<dbReference type="Pfam" id="PF01476">
    <property type="entry name" value="LysM"/>
    <property type="match status" value="3"/>
</dbReference>
<dbReference type="SUPFAM" id="SSF54106">
    <property type="entry name" value="LysM domain"/>
    <property type="match status" value="3"/>
</dbReference>
<name>A0A1G8I447_9BACI</name>